<sequence>MDRTIYDRMAESDEQHWWYRARRQILAELIRREVPVNVGGRVLEIGCGTGHNLPMLAEFGSVDAIEVDEQARALATNRLGRPVGASPLPALQGVPDRSYDLIGAFDVIEHIEDDHAALANIAARLRPGGRFVLTVPAHQWMWSAHDVLNHHFRRYSKRSLRTLIEDSPLRLEKIGYFNSILFPLAAASRLAGKLTGKEDSDDKVPPAPVNRLFEAIFASERHLIGRISLPTGVSLFAVCSAT</sequence>
<organism evidence="4 5">
    <name type="scientific">Sphingomonas ginkgonis</name>
    <dbReference type="NCBI Taxonomy" id="2315330"/>
    <lineage>
        <taxon>Bacteria</taxon>
        <taxon>Pseudomonadati</taxon>
        <taxon>Pseudomonadota</taxon>
        <taxon>Alphaproteobacteria</taxon>
        <taxon>Sphingomonadales</taxon>
        <taxon>Sphingomonadaceae</taxon>
        <taxon>Sphingomonas</taxon>
    </lineage>
</organism>
<keyword evidence="2 4" id="KW-0808">Transferase</keyword>
<keyword evidence="5" id="KW-1185">Reference proteome</keyword>
<dbReference type="RefSeq" id="WP_126717522.1">
    <property type="nucleotide sequence ID" value="NZ_RWJF01000001.1"/>
</dbReference>
<dbReference type="Pfam" id="PF13489">
    <property type="entry name" value="Methyltransf_23"/>
    <property type="match status" value="1"/>
</dbReference>
<keyword evidence="1 4" id="KW-0489">Methyltransferase</keyword>
<dbReference type="Proteomes" id="UP000274661">
    <property type="component" value="Unassembled WGS sequence"/>
</dbReference>
<comment type="caution">
    <text evidence="4">The sequence shown here is derived from an EMBL/GenBank/DDBJ whole genome shotgun (WGS) entry which is preliminary data.</text>
</comment>
<evidence type="ECO:0000313" key="4">
    <source>
        <dbReference type="EMBL" id="RST29682.1"/>
    </source>
</evidence>
<dbReference type="PANTHER" id="PTHR43464:SF19">
    <property type="entry name" value="UBIQUINONE BIOSYNTHESIS O-METHYLTRANSFERASE, MITOCHONDRIAL"/>
    <property type="match status" value="1"/>
</dbReference>
<dbReference type="Gene3D" id="3.40.50.150">
    <property type="entry name" value="Vaccinia Virus protein VP39"/>
    <property type="match status" value="1"/>
</dbReference>
<dbReference type="GO" id="GO:0008168">
    <property type="term" value="F:methyltransferase activity"/>
    <property type="evidence" value="ECO:0007669"/>
    <property type="project" value="UniProtKB-KW"/>
</dbReference>
<reference evidence="4 5" key="1">
    <citation type="submission" date="2018-12" db="EMBL/GenBank/DDBJ databases">
        <title>Sphingomonas sp. HMF7854 Genome sequencing and assembly.</title>
        <authorList>
            <person name="Cha I."/>
            <person name="Kang H."/>
            <person name="Kim H."/>
            <person name="Kang J."/>
            <person name="Joh K."/>
        </authorList>
    </citation>
    <scope>NUCLEOTIDE SEQUENCE [LARGE SCALE GENOMIC DNA]</scope>
    <source>
        <strain evidence="4 5">HMF7854</strain>
    </source>
</reference>
<dbReference type="GO" id="GO:0032259">
    <property type="term" value="P:methylation"/>
    <property type="evidence" value="ECO:0007669"/>
    <property type="project" value="UniProtKB-KW"/>
</dbReference>
<dbReference type="CDD" id="cd02440">
    <property type="entry name" value="AdoMet_MTases"/>
    <property type="match status" value="1"/>
</dbReference>
<dbReference type="InterPro" id="IPR029063">
    <property type="entry name" value="SAM-dependent_MTases_sf"/>
</dbReference>
<dbReference type="PANTHER" id="PTHR43464">
    <property type="entry name" value="METHYLTRANSFERASE"/>
    <property type="match status" value="1"/>
</dbReference>
<keyword evidence="3" id="KW-0949">S-adenosyl-L-methionine</keyword>
<evidence type="ECO:0000256" key="2">
    <source>
        <dbReference type="ARBA" id="ARBA00022679"/>
    </source>
</evidence>
<proteinExistence type="predicted"/>
<dbReference type="EMBL" id="RWJF01000001">
    <property type="protein sequence ID" value="RST29682.1"/>
    <property type="molecule type" value="Genomic_DNA"/>
</dbReference>
<protein>
    <submittedName>
        <fullName evidence="4">Class I SAM-dependent methyltransferase</fullName>
    </submittedName>
</protein>
<accession>A0A429V6Z6</accession>
<name>A0A429V6Z6_9SPHN</name>
<evidence type="ECO:0000313" key="5">
    <source>
        <dbReference type="Proteomes" id="UP000274661"/>
    </source>
</evidence>
<gene>
    <name evidence="4" type="ORF">HMF7854_01700</name>
</gene>
<evidence type="ECO:0000256" key="3">
    <source>
        <dbReference type="ARBA" id="ARBA00022691"/>
    </source>
</evidence>
<dbReference type="AlphaFoldDB" id="A0A429V6Z6"/>
<evidence type="ECO:0000256" key="1">
    <source>
        <dbReference type="ARBA" id="ARBA00022603"/>
    </source>
</evidence>
<dbReference type="SUPFAM" id="SSF53335">
    <property type="entry name" value="S-adenosyl-L-methionine-dependent methyltransferases"/>
    <property type="match status" value="1"/>
</dbReference>
<dbReference type="OrthoDB" id="9810247at2"/>